<organism evidence="2 3">
    <name type="scientific">Faecalicatena contorta</name>
    <dbReference type="NCBI Taxonomy" id="39482"/>
    <lineage>
        <taxon>Bacteria</taxon>
        <taxon>Bacillati</taxon>
        <taxon>Bacillota</taxon>
        <taxon>Clostridia</taxon>
        <taxon>Lachnospirales</taxon>
        <taxon>Lachnospiraceae</taxon>
        <taxon>Faecalicatena</taxon>
    </lineage>
</organism>
<reference evidence="2 3" key="1">
    <citation type="submission" date="2015-09" db="EMBL/GenBank/DDBJ databases">
        <authorList>
            <consortium name="Pathogen Informatics"/>
        </authorList>
    </citation>
    <scope>NUCLEOTIDE SEQUENCE [LARGE SCALE GENOMIC DNA]</scope>
    <source>
        <strain evidence="2 3">2789STDY5834876</strain>
    </source>
</reference>
<sequence>MHKKIRTANEEIGNVVFLILFTIVWYAGLLGNILREGFQPFILIFLAAGLLLPFQAVRMVQKAVYYRRLHAQCVEEGHPKKGKIVNIVREYYVDSNSRNRQYITYYFLIIEVFDSNTGVSQRIKSEPYRIPLHKYLGAPYVKVYTDSTGWHHVIEDFQLKENRSEPGITLENPNIYLKDFNSPHPFQKVISAVILIWILLFVLGIFRK</sequence>
<keyword evidence="1" id="KW-0472">Membrane</keyword>
<feature type="transmembrane region" description="Helical" evidence="1">
    <location>
        <begin position="12"/>
        <end position="34"/>
    </location>
</feature>
<accession>A0A173ZCI0</accession>
<gene>
    <name evidence="2" type="ORF">ERS852491_00364</name>
</gene>
<feature type="transmembrane region" description="Helical" evidence="1">
    <location>
        <begin position="40"/>
        <end position="60"/>
    </location>
</feature>
<evidence type="ECO:0000256" key="1">
    <source>
        <dbReference type="SAM" id="Phobius"/>
    </source>
</evidence>
<evidence type="ECO:0000313" key="3">
    <source>
        <dbReference type="Proteomes" id="UP000095544"/>
    </source>
</evidence>
<dbReference type="RefSeq" id="WP_050639737.1">
    <property type="nucleotide sequence ID" value="NZ_CABKUE010000007.1"/>
</dbReference>
<protein>
    <submittedName>
        <fullName evidence="2">Uncharacterized protein</fullName>
    </submittedName>
</protein>
<name>A0A173ZCI0_9FIRM</name>
<dbReference type="AlphaFoldDB" id="A0A173ZCI0"/>
<proteinExistence type="predicted"/>
<dbReference type="Proteomes" id="UP000095544">
    <property type="component" value="Unassembled WGS sequence"/>
</dbReference>
<keyword evidence="1" id="KW-0812">Transmembrane</keyword>
<feature type="transmembrane region" description="Helical" evidence="1">
    <location>
        <begin position="189"/>
        <end position="206"/>
    </location>
</feature>
<dbReference type="EMBL" id="CYZU01000002">
    <property type="protein sequence ID" value="CUN72908.1"/>
    <property type="molecule type" value="Genomic_DNA"/>
</dbReference>
<keyword evidence="1" id="KW-1133">Transmembrane helix</keyword>
<evidence type="ECO:0000313" key="2">
    <source>
        <dbReference type="EMBL" id="CUN72908.1"/>
    </source>
</evidence>
<dbReference type="OrthoDB" id="1984766at2"/>